<evidence type="ECO:0000313" key="7">
    <source>
        <dbReference type="EMBL" id="EEA07958.1"/>
    </source>
</evidence>
<keyword evidence="8" id="KW-1185">Reference proteome</keyword>
<dbReference type="VEuPathDB" id="CryptoDB:CMU_030990"/>
<dbReference type="InterPro" id="IPR006214">
    <property type="entry name" value="Bax_inhibitor_1-related"/>
</dbReference>
<feature type="transmembrane region" description="Helical" evidence="6">
    <location>
        <begin position="175"/>
        <end position="194"/>
    </location>
</feature>
<dbReference type="EMBL" id="DS989736">
    <property type="protein sequence ID" value="EEA07958.1"/>
    <property type="molecule type" value="Genomic_DNA"/>
</dbReference>
<protein>
    <recommendedName>
        <fullName evidence="9">Bax inhibitor 1</fullName>
    </recommendedName>
</protein>
<dbReference type="OMA" id="SRDFIMH"/>
<dbReference type="GO" id="GO:0016020">
    <property type="term" value="C:membrane"/>
    <property type="evidence" value="ECO:0007669"/>
    <property type="project" value="UniProtKB-SubCell"/>
</dbReference>
<evidence type="ECO:0000256" key="3">
    <source>
        <dbReference type="ARBA" id="ARBA00022692"/>
    </source>
</evidence>
<feature type="transmembrane region" description="Helical" evidence="6">
    <location>
        <begin position="148"/>
        <end position="169"/>
    </location>
</feature>
<keyword evidence="4 6" id="KW-1133">Transmembrane helix</keyword>
<feature type="transmembrane region" description="Helical" evidence="6">
    <location>
        <begin position="36"/>
        <end position="55"/>
    </location>
</feature>
<feature type="transmembrane region" description="Helical" evidence="6">
    <location>
        <begin position="61"/>
        <end position="78"/>
    </location>
</feature>
<accession>B6AIB7</accession>
<organism evidence="7 8">
    <name type="scientific">Cryptosporidium muris (strain RN66)</name>
    <dbReference type="NCBI Taxonomy" id="441375"/>
    <lineage>
        <taxon>Eukaryota</taxon>
        <taxon>Sar</taxon>
        <taxon>Alveolata</taxon>
        <taxon>Apicomplexa</taxon>
        <taxon>Conoidasida</taxon>
        <taxon>Coccidia</taxon>
        <taxon>Eucoccidiorida</taxon>
        <taxon>Eimeriorina</taxon>
        <taxon>Cryptosporidiidae</taxon>
        <taxon>Cryptosporidium</taxon>
    </lineage>
</organism>
<dbReference type="eggNOG" id="KOG1629">
    <property type="taxonomic scope" value="Eukaryota"/>
</dbReference>
<evidence type="ECO:0008006" key="9">
    <source>
        <dbReference type="Google" id="ProtNLM"/>
    </source>
</evidence>
<evidence type="ECO:0000256" key="2">
    <source>
        <dbReference type="ARBA" id="ARBA00010350"/>
    </source>
</evidence>
<evidence type="ECO:0000256" key="5">
    <source>
        <dbReference type="ARBA" id="ARBA00023136"/>
    </source>
</evidence>
<name>B6AIB7_CRYMR</name>
<dbReference type="PANTHER" id="PTHR23291">
    <property type="entry name" value="BAX INHIBITOR-RELATED"/>
    <property type="match status" value="1"/>
</dbReference>
<reference evidence="7" key="1">
    <citation type="submission" date="2008-06" db="EMBL/GenBank/DDBJ databases">
        <authorList>
            <person name="Lorenzi H."/>
            <person name="Inman J."/>
            <person name="Miller J."/>
            <person name="Schobel S."/>
            <person name="Amedeo P."/>
            <person name="Caler E.V."/>
            <person name="da Silva J."/>
        </authorList>
    </citation>
    <scope>NUCLEOTIDE SEQUENCE [LARGE SCALE GENOMIC DNA]</scope>
    <source>
        <strain evidence="7">RN66</strain>
    </source>
</reference>
<feature type="transmembrane region" description="Helical" evidence="6">
    <location>
        <begin position="90"/>
        <end position="113"/>
    </location>
</feature>
<dbReference type="PANTHER" id="PTHR23291:SF32">
    <property type="entry name" value="BAX INHIBITOR 1"/>
    <property type="match status" value="1"/>
</dbReference>
<comment type="subcellular location">
    <subcellularLocation>
        <location evidence="1">Membrane</location>
        <topology evidence="1">Multi-pass membrane protein</topology>
    </subcellularLocation>
</comment>
<evidence type="ECO:0000256" key="1">
    <source>
        <dbReference type="ARBA" id="ARBA00004141"/>
    </source>
</evidence>
<keyword evidence="5 6" id="KW-0472">Membrane</keyword>
<evidence type="ECO:0000256" key="4">
    <source>
        <dbReference type="ARBA" id="ARBA00022989"/>
    </source>
</evidence>
<dbReference type="STRING" id="441375.B6AIB7"/>
<dbReference type="Pfam" id="PF01027">
    <property type="entry name" value="Bax1-I"/>
    <property type="match status" value="1"/>
</dbReference>
<keyword evidence="3 6" id="KW-0812">Transmembrane</keyword>
<evidence type="ECO:0000256" key="6">
    <source>
        <dbReference type="RuleBase" id="RU004379"/>
    </source>
</evidence>
<dbReference type="GeneID" id="6997434"/>
<dbReference type="OrthoDB" id="1277691at2759"/>
<dbReference type="Proteomes" id="UP000001460">
    <property type="component" value="Unassembled WGS sequence"/>
</dbReference>
<evidence type="ECO:0000313" key="8">
    <source>
        <dbReference type="Proteomes" id="UP000001460"/>
    </source>
</evidence>
<dbReference type="RefSeq" id="XP_002142307.1">
    <property type="nucleotide sequence ID" value="XM_002142271.1"/>
</dbReference>
<proteinExistence type="inferred from homology"/>
<comment type="similarity">
    <text evidence="2 6">Belongs to the BI1 family.</text>
</comment>
<feature type="transmembrane region" description="Helical" evidence="6">
    <location>
        <begin position="119"/>
        <end position="141"/>
    </location>
</feature>
<sequence>MENLFGNKNSRRYMPSANIWSTSTLSNIQQSHLLKMYTTILIGTIITTLGAVIYINRLLQIPTLVGLITGFGCMFYIIRSSSNTVIISFWRVLAFLIFCFTLGNSLGPLIIYGNFINPIIIPTALITTLILFVSLSCSAIYTKKRLTLYMSALILSASAYLGFISFFNFFFRSKFVDITLSYAFILLYSLYVFYDTQITLECVAYGEKDFLLHAIQLYLDGINLFAKIATVLIKKHQEEKENKRKR</sequence>
<dbReference type="AlphaFoldDB" id="B6AIB7"/>
<gene>
    <name evidence="7" type="ORF">CMU_030990</name>
</gene>